<reference evidence="1 2" key="1">
    <citation type="submission" date="2023-09" db="EMBL/GenBank/DDBJ databases">
        <title>Aquirufa genomes.</title>
        <authorList>
            <person name="Pitt A."/>
        </authorList>
    </citation>
    <scope>NUCLEOTIDE SEQUENCE [LARGE SCALE GENOMIC DNA]</scope>
    <source>
        <strain evidence="1 2">LEOWEIH-7C</strain>
    </source>
</reference>
<accession>A0ABU3TQ72</accession>
<dbReference type="Proteomes" id="UP001249959">
    <property type="component" value="Unassembled WGS sequence"/>
</dbReference>
<dbReference type="RefSeq" id="WP_316070254.1">
    <property type="nucleotide sequence ID" value="NZ_JAVNWW010000001.1"/>
</dbReference>
<comment type="caution">
    <text evidence="1">The sequence shown here is derived from an EMBL/GenBank/DDBJ whole genome shotgun (WGS) entry which is preliminary data.</text>
</comment>
<evidence type="ECO:0000313" key="2">
    <source>
        <dbReference type="Proteomes" id="UP001249959"/>
    </source>
</evidence>
<gene>
    <name evidence="1" type="ORF">PQG45_02795</name>
</gene>
<dbReference type="EMBL" id="JAVNWW010000001">
    <property type="protein sequence ID" value="MDU0807960.1"/>
    <property type="molecule type" value="Genomic_DNA"/>
</dbReference>
<organism evidence="1 2">
    <name type="scientific">Aquirufa regiilacus</name>
    <dbReference type="NCBI Taxonomy" id="3024868"/>
    <lineage>
        <taxon>Bacteria</taxon>
        <taxon>Pseudomonadati</taxon>
        <taxon>Bacteroidota</taxon>
        <taxon>Cytophagia</taxon>
        <taxon>Cytophagales</taxon>
        <taxon>Flectobacillaceae</taxon>
        <taxon>Aquirufa</taxon>
    </lineage>
</organism>
<protein>
    <submittedName>
        <fullName evidence="1">Uncharacterized protein</fullName>
    </submittedName>
</protein>
<name>A0ABU3TQ72_9BACT</name>
<sequence length="212" mass="25015">MEPREFFKIIIFLFSFLPNLNGQKLEYNSEKGLQAFKFNDQNRTAPFSYVGKRNSEYETHGFETLEYDLAENVPIPDDILCRRNIGIFVFKVNNKSEIEELIYNGDLDTLVEQKIKQNIRETTHMYNLPSSQTSDQFHWFVFPFSSDGGMLDYTSCSNAEKLKIELHYDFKLYFLTQNLRKILPEFKSLTILQVMGHFSEMSKKGMLKYDKM</sequence>
<keyword evidence="2" id="KW-1185">Reference proteome</keyword>
<evidence type="ECO:0000313" key="1">
    <source>
        <dbReference type="EMBL" id="MDU0807960.1"/>
    </source>
</evidence>
<proteinExistence type="predicted"/>